<dbReference type="EMBL" id="UINC01140173">
    <property type="protein sequence ID" value="SVD27162.1"/>
    <property type="molecule type" value="Genomic_DNA"/>
</dbReference>
<feature type="non-terminal residue" evidence="3">
    <location>
        <position position="107"/>
    </location>
</feature>
<sequence>MGGLHEGHLSLIYKAKECADVVIVTLFVNPTQFVTGEDFEQYPQSPVEDIENLQQRQVDALFMPQIDDIYPQNQKGDYDVGELGQILCGISRPTHFKGVVQVVARFF</sequence>
<dbReference type="InterPro" id="IPR003721">
    <property type="entry name" value="Pantoate_ligase"/>
</dbReference>
<dbReference type="InterPro" id="IPR004821">
    <property type="entry name" value="Cyt_trans-like"/>
</dbReference>
<evidence type="ECO:0000313" key="3">
    <source>
        <dbReference type="EMBL" id="SVD27162.1"/>
    </source>
</evidence>
<dbReference type="NCBIfam" id="TIGR00125">
    <property type="entry name" value="cyt_tran_rel"/>
    <property type="match status" value="1"/>
</dbReference>
<proteinExistence type="predicted"/>
<dbReference type="GO" id="GO:0015940">
    <property type="term" value="P:pantothenate biosynthetic process"/>
    <property type="evidence" value="ECO:0007669"/>
    <property type="project" value="InterPro"/>
</dbReference>
<dbReference type="PANTHER" id="PTHR21299">
    <property type="entry name" value="CYTIDYLATE KINASE/PANTOATE-BETA-ALANINE LIGASE"/>
    <property type="match status" value="1"/>
</dbReference>
<dbReference type="PANTHER" id="PTHR21299:SF1">
    <property type="entry name" value="PANTOATE--BETA-ALANINE LIGASE"/>
    <property type="match status" value="1"/>
</dbReference>
<keyword evidence="1" id="KW-0547">Nucleotide-binding</keyword>
<dbReference type="GO" id="GO:0005829">
    <property type="term" value="C:cytosol"/>
    <property type="evidence" value="ECO:0007669"/>
    <property type="project" value="TreeGrafter"/>
</dbReference>
<keyword evidence="2" id="KW-0067">ATP-binding</keyword>
<evidence type="ECO:0008006" key="4">
    <source>
        <dbReference type="Google" id="ProtNLM"/>
    </source>
</evidence>
<dbReference type="Gene3D" id="3.40.50.620">
    <property type="entry name" value="HUPs"/>
    <property type="match status" value="1"/>
</dbReference>
<dbReference type="Pfam" id="PF02569">
    <property type="entry name" value="Pantoate_ligase"/>
    <property type="match status" value="1"/>
</dbReference>
<dbReference type="GO" id="GO:0004592">
    <property type="term" value="F:pantoate-beta-alanine ligase activity"/>
    <property type="evidence" value="ECO:0007669"/>
    <property type="project" value="InterPro"/>
</dbReference>
<evidence type="ECO:0000256" key="2">
    <source>
        <dbReference type="ARBA" id="ARBA00022840"/>
    </source>
</evidence>
<reference evidence="3" key="1">
    <citation type="submission" date="2018-05" db="EMBL/GenBank/DDBJ databases">
        <authorList>
            <person name="Lanie J.A."/>
            <person name="Ng W.-L."/>
            <person name="Kazmierczak K.M."/>
            <person name="Andrzejewski T.M."/>
            <person name="Davidsen T.M."/>
            <person name="Wayne K.J."/>
            <person name="Tettelin H."/>
            <person name="Glass J.I."/>
            <person name="Rusch D."/>
            <person name="Podicherti R."/>
            <person name="Tsui H.-C.T."/>
            <person name="Winkler M.E."/>
        </authorList>
    </citation>
    <scope>NUCLEOTIDE SEQUENCE</scope>
</reference>
<name>A0A382TZL6_9ZZZZ</name>
<organism evidence="3">
    <name type="scientific">marine metagenome</name>
    <dbReference type="NCBI Taxonomy" id="408172"/>
    <lineage>
        <taxon>unclassified sequences</taxon>
        <taxon>metagenomes</taxon>
        <taxon>ecological metagenomes</taxon>
    </lineage>
</organism>
<evidence type="ECO:0000256" key="1">
    <source>
        <dbReference type="ARBA" id="ARBA00022741"/>
    </source>
</evidence>
<dbReference type="GO" id="GO:0005524">
    <property type="term" value="F:ATP binding"/>
    <property type="evidence" value="ECO:0007669"/>
    <property type="project" value="UniProtKB-KW"/>
</dbReference>
<dbReference type="SUPFAM" id="SSF52374">
    <property type="entry name" value="Nucleotidylyl transferase"/>
    <property type="match status" value="1"/>
</dbReference>
<accession>A0A382TZL6</accession>
<dbReference type="InterPro" id="IPR014729">
    <property type="entry name" value="Rossmann-like_a/b/a_fold"/>
</dbReference>
<gene>
    <name evidence="3" type="ORF">METZ01_LOCUS380016</name>
</gene>
<protein>
    <recommendedName>
        <fullName evidence="4">Pantoate--beta-alanine ligase</fullName>
    </recommendedName>
</protein>
<dbReference type="AlphaFoldDB" id="A0A382TZL6"/>